<dbReference type="InterPro" id="IPR001347">
    <property type="entry name" value="SIS_dom"/>
</dbReference>
<dbReference type="GO" id="GO:0097367">
    <property type="term" value="F:carbohydrate derivative binding"/>
    <property type="evidence" value="ECO:0007669"/>
    <property type="project" value="InterPro"/>
</dbReference>
<proteinExistence type="predicted"/>
<dbReference type="CDD" id="cd05014">
    <property type="entry name" value="SIS_Kpsf"/>
    <property type="match status" value="1"/>
</dbReference>
<dbReference type="PANTHER" id="PTHR38418:SF2">
    <property type="entry name" value="SUGAR ISOMERASE, KPSF_GUTQ (AFU_ORTHOLOGUE AFUA_6G08860)"/>
    <property type="match status" value="1"/>
</dbReference>
<accession>A0A9W9WYP2</accession>
<feature type="compositionally biased region" description="Pro residues" evidence="1">
    <location>
        <begin position="13"/>
        <end position="25"/>
    </location>
</feature>
<dbReference type="InterPro" id="IPR046348">
    <property type="entry name" value="SIS_dom_sf"/>
</dbReference>
<keyword evidence="4" id="KW-1185">Reference proteome</keyword>
<feature type="domain" description="SIS" evidence="2">
    <location>
        <begin position="69"/>
        <end position="220"/>
    </location>
</feature>
<gene>
    <name evidence="3" type="ORF">N7530_004416</name>
</gene>
<evidence type="ECO:0000313" key="4">
    <source>
        <dbReference type="Proteomes" id="UP001147760"/>
    </source>
</evidence>
<dbReference type="Pfam" id="PF01380">
    <property type="entry name" value="SIS"/>
    <property type="match status" value="1"/>
</dbReference>
<dbReference type="PROSITE" id="PS51464">
    <property type="entry name" value="SIS"/>
    <property type="match status" value="1"/>
</dbReference>
<dbReference type="InterPro" id="IPR035474">
    <property type="entry name" value="SIS_Kpsf"/>
</dbReference>
<evidence type="ECO:0000256" key="1">
    <source>
        <dbReference type="SAM" id="MobiDB-lite"/>
    </source>
</evidence>
<name>A0A9W9WYP2_9EURO</name>
<reference evidence="3" key="2">
    <citation type="journal article" date="2023" name="IMA Fungus">
        <title>Comparative genomic study of the Penicillium genus elucidates a diverse pangenome and 15 lateral gene transfer events.</title>
        <authorList>
            <person name="Petersen C."/>
            <person name="Sorensen T."/>
            <person name="Nielsen M.R."/>
            <person name="Sondergaard T.E."/>
            <person name="Sorensen J.L."/>
            <person name="Fitzpatrick D.A."/>
            <person name="Frisvad J.C."/>
            <person name="Nielsen K.L."/>
        </authorList>
    </citation>
    <scope>NUCLEOTIDE SEQUENCE</scope>
    <source>
        <strain evidence="3">IBT 17660</strain>
    </source>
</reference>
<feature type="region of interest" description="Disordered" evidence="1">
    <location>
        <begin position="1"/>
        <end position="27"/>
    </location>
</feature>
<organism evidence="3 4">
    <name type="scientific">Penicillium desertorum</name>
    <dbReference type="NCBI Taxonomy" id="1303715"/>
    <lineage>
        <taxon>Eukaryota</taxon>
        <taxon>Fungi</taxon>
        <taxon>Dikarya</taxon>
        <taxon>Ascomycota</taxon>
        <taxon>Pezizomycotina</taxon>
        <taxon>Eurotiomycetes</taxon>
        <taxon>Eurotiomycetidae</taxon>
        <taxon>Eurotiales</taxon>
        <taxon>Aspergillaceae</taxon>
        <taxon>Penicillium</taxon>
    </lineage>
</organism>
<dbReference type="EMBL" id="JAPWDO010000003">
    <property type="protein sequence ID" value="KAJ5478907.1"/>
    <property type="molecule type" value="Genomic_DNA"/>
</dbReference>
<dbReference type="GO" id="GO:1901135">
    <property type="term" value="P:carbohydrate derivative metabolic process"/>
    <property type="evidence" value="ECO:0007669"/>
    <property type="project" value="InterPro"/>
</dbReference>
<comment type="caution">
    <text evidence="3">The sequence shown here is derived from an EMBL/GenBank/DDBJ whole genome shotgun (WGS) entry which is preliminary data.</text>
</comment>
<dbReference type="PANTHER" id="PTHR38418">
    <property type="entry name" value="SUGAR ISOMERASE, KPSF/GUTQ (AFU_ORTHOLOGUE AFUA_6G08860)"/>
    <property type="match status" value="1"/>
</dbReference>
<dbReference type="Proteomes" id="UP001147760">
    <property type="component" value="Unassembled WGS sequence"/>
</dbReference>
<evidence type="ECO:0000259" key="2">
    <source>
        <dbReference type="PROSITE" id="PS51464"/>
    </source>
</evidence>
<dbReference type="OrthoDB" id="1872003at2759"/>
<evidence type="ECO:0000313" key="3">
    <source>
        <dbReference type="EMBL" id="KAJ5478907.1"/>
    </source>
</evidence>
<sequence length="436" mass="46399">MSIFEEPAQPSWPLTPPNSSDPPAPKDVSSVVTAIHVISTERAALAHLEHIYQTDARAQRDLARAVDRITQSVREGGKLVVCGVGKSGKVGRKIEATMNSLGVYSAFLHPTEALHGDLGLVRPNDTVLLISFSGRSPELLSLLPHLPATVPVIALTSHTHPASCPLLSFHGPLGMGILLPAPIHEDEEASFGVRAPTSSTTVALSLGDALAIATARKLHTATGKSPAEVFRGFHPGGAIGAAAETPLTTPSSGMSTRAFDSPASSVSLPWEEITNTQLIPPFTLQSPPEQRVISRDMLVPLDQIPIASPSSSQSPGDVRLLDILLTAIQHPNARSWVLLSPSEIIPPRRIRALLSPTGDMDMRVSEVMAKNPDTPFIEPRSKWLLVPESTPLAEIRHTVSESRNRSDPVSVVAVVKDMASPGSFLGLMEAEDLLDG</sequence>
<protein>
    <recommendedName>
        <fullName evidence="2">SIS domain-containing protein</fullName>
    </recommendedName>
</protein>
<dbReference type="AlphaFoldDB" id="A0A9W9WYP2"/>
<dbReference type="Gene3D" id="3.40.50.10490">
    <property type="entry name" value="Glucose-6-phosphate isomerase like protein, domain 1"/>
    <property type="match status" value="1"/>
</dbReference>
<reference evidence="3" key="1">
    <citation type="submission" date="2022-12" db="EMBL/GenBank/DDBJ databases">
        <authorList>
            <person name="Petersen C."/>
        </authorList>
    </citation>
    <scope>NUCLEOTIDE SEQUENCE</scope>
    <source>
        <strain evidence="3">IBT 17660</strain>
    </source>
</reference>
<dbReference type="SUPFAM" id="SSF53697">
    <property type="entry name" value="SIS domain"/>
    <property type="match status" value="1"/>
</dbReference>